<evidence type="ECO:0000313" key="3">
    <source>
        <dbReference type="Proteomes" id="UP001055439"/>
    </source>
</evidence>
<organism evidence="2 3">
    <name type="scientific">Musa troglodytarum</name>
    <name type="common">fe'i banana</name>
    <dbReference type="NCBI Taxonomy" id="320322"/>
    <lineage>
        <taxon>Eukaryota</taxon>
        <taxon>Viridiplantae</taxon>
        <taxon>Streptophyta</taxon>
        <taxon>Embryophyta</taxon>
        <taxon>Tracheophyta</taxon>
        <taxon>Spermatophyta</taxon>
        <taxon>Magnoliopsida</taxon>
        <taxon>Liliopsida</taxon>
        <taxon>Zingiberales</taxon>
        <taxon>Musaceae</taxon>
        <taxon>Musa</taxon>
    </lineage>
</organism>
<name>A0A9E7FM96_9LILI</name>
<dbReference type="AlphaFoldDB" id="A0A9E7FM96"/>
<proteinExistence type="predicted"/>
<accession>A0A9E7FM96</accession>
<evidence type="ECO:0000256" key="1">
    <source>
        <dbReference type="SAM" id="MobiDB-lite"/>
    </source>
</evidence>
<dbReference type="EMBL" id="CP097506">
    <property type="protein sequence ID" value="URD98378.1"/>
    <property type="molecule type" value="Genomic_DNA"/>
</dbReference>
<gene>
    <name evidence="2" type="ORF">MUK42_37657</name>
</gene>
<feature type="region of interest" description="Disordered" evidence="1">
    <location>
        <begin position="39"/>
        <end position="123"/>
    </location>
</feature>
<feature type="compositionally biased region" description="Low complexity" evidence="1">
    <location>
        <begin position="88"/>
        <end position="99"/>
    </location>
</feature>
<reference evidence="2" key="1">
    <citation type="submission" date="2022-05" db="EMBL/GenBank/DDBJ databases">
        <title>The Musa troglodytarum L. genome provides insights into the mechanism of non-climacteric behaviour and enrichment of carotenoids.</title>
        <authorList>
            <person name="Wang J."/>
        </authorList>
    </citation>
    <scope>NUCLEOTIDE SEQUENCE</scope>
    <source>
        <tissue evidence="2">Leaf</tissue>
    </source>
</reference>
<protein>
    <submittedName>
        <fullName evidence="2">Uncharacterized protein</fullName>
    </submittedName>
</protein>
<sequence>MLFHLNGLQMGRVRMLMKHGFETDPTRFGNSQMRMGGWVAKSATPIPTPYPTRALSLPKLTPRQDPERGRAAASHLNPPPSSSPPSGPAAAAAAHLRSATDTDASGSPQFGDDRRKGRNSIST</sequence>
<evidence type="ECO:0000313" key="2">
    <source>
        <dbReference type="EMBL" id="URD98378.1"/>
    </source>
</evidence>
<dbReference type="Proteomes" id="UP001055439">
    <property type="component" value="Chromosome 4"/>
</dbReference>
<keyword evidence="3" id="KW-1185">Reference proteome</keyword>
<feature type="compositionally biased region" description="Pro residues" evidence="1">
    <location>
        <begin position="77"/>
        <end position="87"/>
    </location>
</feature>